<dbReference type="EMBL" id="CP139368">
    <property type="protein sequence ID" value="WPR90021.1"/>
    <property type="molecule type" value="Genomic_DNA"/>
</dbReference>
<dbReference type="GO" id="GO:0032259">
    <property type="term" value="P:methylation"/>
    <property type="evidence" value="ECO:0007669"/>
    <property type="project" value="UniProtKB-KW"/>
</dbReference>
<dbReference type="InterPro" id="IPR041698">
    <property type="entry name" value="Methyltransf_25"/>
</dbReference>
<dbReference type="InterPro" id="IPR029063">
    <property type="entry name" value="SAM-dependent_MTases_sf"/>
</dbReference>
<dbReference type="Proteomes" id="UP001323798">
    <property type="component" value="Chromosome"/>
</dbReference>
<dbReference type="PANTHER" id="PTHR42912">
    <property type="entry name" value="METHYLTRANSFERASE"/>
    <property type="match status" value="1"/>
</dbReference>
<dbReference type="InterPro" id="IPR050508">
    <property type="entry name" value="Methyltransf_Superfamily"/>
</dbReference>
<dbReference type="Pfam" id="PF13649">
    <property type="entry name" value="Methyltransf_25"/>
    <property type="match status" value="1"/>
</dbReference>
<name>A0ABZ0SNZ4_9MICO</name>
<dbReference type="EC" id="2.1.-.-" evidence="2"/>
<accession>A0ABZ0SNZ4</accession>
<reference evidence="2 3" key="1">
    <citation type="submission" date="2023-11" db="EMBL/GenBank/DDBJ databases">
        <title>Genome sequence of Microbacterium rhizosphaerae KACC 19337.</title>
        <authorList>
            <person name="Choi H."/>
            <person name="Kim S."/>
            <person name="Kim Y."/>
            <person name="Kwon S.-W."/>
            <person name="Heo J."/>
        </authorList>
    </citation>
    <scope>NUCLEOTIDE SEQUENCE [LARGE SCALE GENOMIC DNA]</scope>
    <source>
        <strain evidence="2 3">KACC 19337</strain>
    </source>
</reference>
<dbReference type="GO" id="GO:0008168">
    <property type="term" value="F:methyltransferase activity"/>
    <property type="evidence" value="ECO:0007669"/>
    <property type="project" value="UniProtKB-KW"/>
</dbReference>
<keyword evidence="2" id="KW-0489">Methyltransferase</keyword>
<protein>
    <submittedName>
        <fullName evidence="2">Class I SAM-dependent methyltransferase</fullName>
        <ecNumber evidence="2">2.1.-.-</ecNumber>
    </submittedName>
</protein>
<gene>
    <name evidence="2" type="ORF">SM116_01670</name>
</gene>
<proteinExistence type="predicted"/>
<dbReference type="RefSeq" id="WP_320942735.1">
    <property type="nucleotide sequence ID" value="NZ_BAABEU010000003.1"/>
</dbReference>
<dbReference type="CDD" id="cd02440">
    <property type="entry name" value="AdoMet_MTases"/>
    <property type="match status" value="1"/>
</dbReference>
<sequence>METREAYDLAAANYAEEIPDTTFESEIDLAMIGLFVELLGERVQVLDAGCGTGRMTTHLRALHPPLELTGVDLSPGMLAQARVAVPDVEFVEGDLRAMPFADASFDGVLAWYSIIHTRDDGLPAVFAELRRALRPAGPLLVGFQAGSGERLIQHAYGHDLDLLAYRHDVDAVADALTQTGFEVHTRLDRSPRGEFERSHQGFVLAVAS</sequence>
<keyword evidence="3" id="KW-1185">Reference proteome</keyword>
<keyword evidence="2" id="KW-0808">Transferase</keyword>
<evidence type="ECO:0000313" key="3">
    <source>
        <dbReference type="Proteomes" id="UP001323798"/>
    </source>
</evidence>
<evidence type="ECO:0000313" key="2">
    <source>
        <dbReference type="EMBL" id="WPR90021.1"/>
    </source>
</evidence>
<organism evidence="2 3">
    <name type="scientific">Microbacterium rhizosphaerae</name>
    <dbReference type="NCBI Taxonomy" id="1678237"/>
    <lineage>
        <taxon>Bacteria</taxon>
        <taxon>Bacillati</taxon>
        <taxon>Actinomycetota</taxon>
        <taxon>Actinomycetes</taxon>
        <taxon>Micrococcales</taxon>
        <taxon>Microbacteriaceae</taxon>
        <taxon>Microbacterium</taxon>
    </lineage>
</organism>
<dbReference type="Gene3D" id="3.40.50.150">
    <property type="entry name" value="Vaccinia Virus protein VP39"/>
    <property type="match status" value="1"/>
</dbReference>
<evidence type="ECO:0000259" key="1">
    <source>
        <dbReference type="Pfam" id="PF13649"/>
    </source>
</evidence>
<feature type="domain" description="Methyltransferase" evidence="1">
    <location>
        <begin position="45"/>
        <end position="137"/>
    </location>
</feature>
<dbReference type="SUPFAM" id="SSF53335">
    <property type="entry name" value="S-adenosyl-L-methionine-dependent methyltransferases"/>
    <property type="match status" value="1"/>
</dbReference>